<reference evidence="6" key="1">
    <citation type="submission" date="2018-06" db="EMBL/GenBank/DDBJ databases">
        <authorList>
            <person name="Zhirakovskaya E."/>
        </authorList>
    </citation>
    <scope>NUCLEOTIDE SEQUENCE</scope>
</reference>
<dbReference type="GO" id="GO:0000976">
    <property type="term" value="F:transcription cis-regulatory region binding"/>
    <property type="evidence" value="ECO:0007669"/>
    <property type="project" value="TreeGrafter"/>
</dbReference>
<dbReference type="SUPFAM" id="SSF53850">
    <property type="entry name" value="Periplasmic binding protein-like II"/>
    <property type="match status" value="1"/>
</dbReference>
<evidence type="ECO:0000259" key="5">
    <source>
        <dbReference type="PROSITE" id="PS50931"/>
    </source>
</evidence>
<organism evidence="6">
    <name type="scientific">hydrothermal vent metagenome</name>
    <dbReference type="NCBI Taxonomy" id="652676"/>
    <lineage>
        <taxon>unclassified sequences</taxon>
        <taxon>metagenomes</taxon>
        <taxon>ecological metagenomes</taxon>
    </lineage>
</organism>
<evidence type="ECO:0000256" key="1">
    <source>
        <dbReference type="ARBA" id="ARBA00009437"/>
    </source>
</evidence>
<keyword evidence="2" id="KW-0805">Transcription regulation</keyword>
<dbReference type="SUPFAM" id="SSF46785">
    <property type="entry name" value="Winged helix' DNA-binding domain"/>
    <property type="match status" value="1"/>
</dbReference>
<dbReference type="Gene3D" id="1.10.10.10">
    <property type="entry name" value="Winged helix-like DNA-binding domain superfamily/Winged helix DNA-binding domain"/>
    <property type="match status" value="1"/>
</dbReference>
<dbReference type="EMBL" id="UOFJ01000028">
    <property type="protein sequence ID" value="VAW61184.1"/>
    <property type="molecule type" value="Genomic_DNA"/>
</dbReference>
<gene>
    <name evidence="6" type="ORF">MNBD_GAMMA10-2136</name>
</gene>
<feature type="domain" description="HTH lysR-type" evidence="5">
    <location>
        <begin position="3"/>
        <end position="60"/>
    </location>
</feature>
<evidence type="ECO:0000256" key="2">
    <source>
        <dbReference type="ARBA" id="ARBA00023015"/>
    </source>
</evidence>
<name>A0A3B0XY54_9ZZZZ</name>
<dbReference type="InterPro" id="IPR005119">
    <property type="entry name" value="LysR_subst-bd"/>
</dbReference>
<dbReference type="InterPro" id="IPR036390">
    <property type="entry name" value="WH_DNA-bd_sf"/>
</dbReference>
<dbReference type="InterPro" id="IPR000847">
    <property type="entry name" value="LysR_HTH_N"/>
</dbReference>
<protein>
    <recommendedName>
        <fullName evidence="5">HTH lysR-type domain-containing protein</fullName>
    </recommendedName>
</protein>
<proteinExistence type="inferred from homology"/>
<dbReference type="Pfam" id="PF03466">
    <property type="entry name" value="LysR_substrate"/>
    <property type="match status" value="1"/>
</dbReference>
<dbReference type="GO" id="GO:0003700">
    <property type="term" value="F:DNA-binding transcription factor activity"/>
    <property type="evidence" value="ECO:0007669"/>
    <property type="project" value="InterPro"/>
</dbReference>
<dbReference type="AlphaFoldDB" id="A0A3B0XY54"/>
<dbReference type="PANTHER" id="PTHR30126:SF88">
    <property type="entry name" value="TRANSCRIPTIONAL REGULATOR-RELATED"/>
    <property type="match status" value="1"/>
</dbReference>
<comment type="similarity">
    <text evidence="1">Belongs to the LysR transcriptional regulatory family.</text>
</comment>
<dbReference type="PANTHER" id="PTHR30126">
    <property type="entry name" value="HTH-TYPE TRANSCRIPTIONAL REGULATOR"/>
    <property type="match status" value="1"/>
</dbReference>
<keyword evidence="4" id="KW-0804">Transcription</keyword>
<evidence type="ECO:0000256" key="4">
    <source>
        <dbReference type="ARBA" id="ARBA00023163"/>
    </source>
</evidence>
<dbReference type="PROSITE" id="PS50931">
    <property type="entry name" value="HTH_LYSR"/>
    <property type="match status" value="1"/>
</dbReference>
<accession>A0A3B0XY54</accession>
<evidence type="ECO:0000256" key="3">
    <source>
        <dbReference type="ARBA" id="ARBA00023125"/>
    </source>
</evidence>
<dbReference type="Gene3D" id="3.40.190.290">
    <property type="match status" value="1"/>
</dbReference>
<sequence>MNLTLHQINTFVAVIEQGSIQAAANRLHKTHPSIVTSLKKLEAHLCFSLFDRSGYRSVPTEQGKVFYQQCLQVLNEVNDLESLSTHLQQNKETEISIAIGDVTPLSAVLTLLREFTESNKSTHLNLLFENLEGANERLFEGKANIIVHHIDKSDIRYEYHDFCTVEIVPVVAKGFLNMAITAGLKYDDLRKYTQCIIRSTAQNTLPDNHFILNNSPYITVGDQHTKKEIILKKMAWGHMPLFLVEKELKSGELQSIEGRYIKSTSLDIVVARLQSFKHGLITEHLWQKLTNTIF</sequence>
<evidence type="ECO:0000313" key="6">
    <source>
        <dbReference type="EMBL" id="VAW61184.1"/>
    </source>
</evidence>
<keyword evidence="3" id="KW-0238">DNA-binding</keyword>
<dbReference type="Pfam" id="PF00126">
    <property type="entry name" value="HTH_1"/>
    <property type="match status" value="1"/>
</dbReference>
<dbReference type="InterPro" id="IPR036388">
    <property type="entry name" value="WH-like_DNA-bd_sf"/>
</dbReference>